<evidence type="ECO:0000256" key="5">
    <source>
        <dbReference type="ARBA" id="ARBA00022525"/>
    </source>
</evidence>
<organism evidence="18 19">
    <name type="scientific">Actinorhabdospora filicis</name>
    <dbReference type="NCBI Taxonomy" id="1785913"/>
    <lineage>
        <taxon>Bacteria</taxon>
        <taxon>Bacillati</taxon>
        <taxon>Actinomycetota</taxon>
        <taxon>Actinomycetes</taxon>
        <taxon>Micromonosporales</taxon>
        <taxon>Micromonosporaceae</taxon>
        <taxon>Actinorhabdospora</taxon>
    </lineage>
</organism>
<feature type="region of interest" description="Disordered" evidence="14">
    <location>
        <begin position="38"/>
        <end position="97"/>
    </location>
</feature>
<comment type="caution">
    <text evidence="18">The sequence shown here is derived from an EMBL/GenBank/DDBJ whole genome shotgun (WGS) entry which is preliminary data.</text>
</comment>
<accession>A0A9W6SM70</accession>
<gene>
    <name evidence="18" type="ORF">Afil01_19480</name>
</gene>
<keyword evidence="10" id="KW-0862">Zinc</keyword>
<evidence type="ECO:0000256" key="3">
    <source>
        <dbReference type="ARBA" id="ARBA00004613"/>
    </source>
</evidence>
<dbReference type="PANTHER" id="PTHR13062:SF9">
    <property type="entry name" value="MICROBIAL COLLAGENASE"/>
    <property type="match status" value="1"/>
</dbReference>
<evidence type="ECO:0000256" key="12">
    <source>
        <dbReference type="ARBA" id="ARBA00023145"/>
    </source>
</evidence>
<dbReference type="EC" id="3.4.24.3" evidence="4"/>
<dbReference type="GO" id="GO:0006508">
    <property type="term" value="P:proteolysis"/>
    <property type="evidence" value="ECO:0007669"/>
    <property type="project" value="UniProtKB-KW"/>
</dbReference>
<dbReference type="GO" id="GO:0008270">
    <property type="term" value="F:zinc ion binding"/>
    <property type="evidence" value="ECO:0007669"/>
    <property type="project" value="InterPro"/>
</dbReference>
<keyword evidence="5" id="KW-0964">Secreted</keyword>
<keyword evidence="7" id="KW-0479">Metal-binding</keyword>
<protein>
    <recommendedName>
        <fullName evidence="4">microbial collagenase</fullName>
        <ecNumber evidence="4">3.4.24.3</ecNumber>
    </recommendedName>
</protein>
<dbReference type="Proteomes" id="UP001165079">
    <property type="component" value="Unassembled WGS sequence"/>
</dbReference>
<evidence type="ECO:0000313" key="19">
    <source>
        <dbReference type="Proteomes" id="UP001165079"/>
    </source>
</evidence>
<feature type="compositionally biased region" description="Low complexity" evidence="14">
    <location>
        <begin position="83"/>
        <end position="94"/>
    </location>
</feature>
<keyword evidence="19" id="KW-1185">Reference proteome</keyword>
<feature type="compositionally biased region" description="Low complexity" evidence="14">
    <location>
        <begin position="38"/>
        <end position="48"/>
    </location>
</feature>
<comment type="subcellular location">
    <subcellularLocation>
        <location evidence="3">Secreted</location>
    </subcellularLocation>
</comment>
<dbReference type="RefSeq" id="WP_285662271.1">
    <property type="nucleotide sequence ID" value="NZ_BSTX01000001.1"/>
</dbReference>
<comment type="cofactor">
    <cofactor evidence="2">
        <name>Zn(2+)</name>
        <dbReference type="ChEBI" id="CHEBI:29105"/>
    </cofactor>
</comment>
<dbReference type="InterPro" id="IPR013661">
    <property type="entry name" value="Peptidase_M9_N_dom"/>
</dbReference>
<proteinExistence type="predicted"/>
<feature type="signal peptide" evidence="15">
    <location>
        <begin position="1"/>
        <end position="34"/>
    </location>
</feature>
<evidence type="ECO:0000256" key="7">
    <source>
        <dbReference type="ARBA" id="ARBA00022723"/>
    </source>
</evidence>
<dbReference type="Gene3D" id="1.10.390.20">
    <property type="match status" value="1"/>
</dbReference>
<dbReference type="InterPro" id="IPR002169">
    <property type="entry name" value="Peptidase_M9A/M9B"/>
</dbReference>
<dbReference type="GO" id="GO:0005576">
    <property type="term" value="C:extracellular region"/>
    <property type="evidence" value="ECO:0007669"/>
    <property type="project" value="UniProtKB-SubCell"/>
</dbReference>
<feature type="compositionally biased region" description="Basic and acidic residues" evidence="14">
    <location>
        <begin position="50"/>
        <end position="63"/>
    </location>
</feature>
<evidence type="ECO:0000256" key="4">
    <source>
        <dbReference type="ARBA" id="ARBA00012653"/>
    </source>
</evidence>
<evidence type="ECO:0000256" key="14">
    <source>
        <dbReference type="SAM" id="MobiDB-lite"/>
    </source>
</evidence>
<evidence type="ECO:0000256" key="2">
    <source>
        <dbReference type="ARBA" id="ARBA00001947"/>
    </source>
</evidence>
<keyword evidence="8 15" id="KW-0732">Signal</keyword>
<feature type="chain" id="PRO_5040910258" description="microbial collagenase" evidence="15">
    <location>
        <begin position="35"/>
        <end position="761"/>
    </location>
</feature>
<dbReference type="PANTHER" id="PTHR13062">
    <property type="entry name" value="COLLAGENASE"/>
    <property type="match status" value="1"/>
</dbReference>
<reference evidence="18" key="1">
    <citation type="submission" date="2023-03" db="EMBL/GenBank/DDBJ databases">
        <title>Actinorhabdospora filicis NBRC 111898.</title>
        <authorList>
            <person name="Ichikawa N."/>
            <person name="Sato H."/>
            <person name="Tonouchi N."/>
        </authorList>
    </citation>
    <scope>NUCLEOTIDE SEQUENCE</scope>
    <source>
        <strain evidence="18">NBRC 111898</strain>
    </source>
</reference>
<keyword evidence="9" id="KW-0378">Hydrolase</keyword>
<dbReference type="Pfam" id="PF04151">
    <property type="entry name" value="PPC"/>
    <property type="match status" value="1"/>
</dbReference>
<dbReference type="Gene3D" id="2.60.120.380">
    <property type="match status" value="1"/>
</dbReference>
<evidence type="ECO:0000256" key="1">
    <source>
        <dbReference type="ARBA" id="ARBA00000424"/>
    </source>
</evidence>
<evidence type="ECO:0000259" key="17">
    <source>
        <dbReference type="Pfam" id="PF08453"/>
    </source>
</evidence>
<evidence type="ECO:0000256" key="6">
    <source>
        <dbReference type="ARBA" id="ARBA00022670"/>
    </source>
</evidence>
<dbReference type="InterPro" id="IPR007280">
    <property type="entry name" value="Peptidase_C_arc/bac"/>
</dbReference>
<comment type="catalytic activity">
    <reaction evidence="1">
        <text>Digestion of native collagen in the triple helical region at Xaa-|-Gly bonds. With synthetic peptides, a preference is shown for Gly at P3 and P1', Pro and Ala at P2 and P2', and hydroxyproline, Ala or Arg at P3'.</text>
        <dbReference type="EC" id="3.4.24.3"/>
    </reaction>
</comment>
<keyword evidence="6 18" id="KW-0645">Protease</keyword>
<dbReference type="GO" id="GO:0004222">
    <property type="term" value="F:metalloendopeptidase activity"/>
    <property type="evidence" value="ECO:0007669"/>
    <property type="project" value="UniProtKB-EC"/>
</dbReference>
<dbReference type="PRINTS" id="PR00931">
    <property type="entry name" value="MICOLLPTASE"/>
</dbReference>
<evidence type="ECO:0000256" key="15">
    <source>
        <dbReference type="SAM" id="SignalP"/>
    </source>
</evidence>
<feature type="domain" description="Peptidase C-terminal archaeal/bacterial" evidence="16">
    <location>
        <begin position="679"/>
        <end position="739"/>
    </location>
</feature>
<evidence type="ECO:0000256" key="11">
    <source>
        <dbReference type="ARBA" id="ARBA00023049"/>
    </source>
</evidence>
<evidence type="ECO:0000313" key="18">
    <source>
        <dbReference type="EMBL" id="GLZ77141.1"/>
    </source>
</evidence>
<dbReference type="Pfam" id="PF08453">
    <property type="entry name" value="Peptidase_M9_N"/>
    <property type="match status" value="1"/>
</dbReference>
<dbReference type="Gene3D" id="3.40.30.160">
    <property type="entry name" value="Collagenase ColT, N-terminal domain"/>
    <property type="match status" value="1"/>
</dbReference>
<feature type="active site" evidence="13">
    <location>
        <position position="507"/>
    </location>
</feature>
<keyword evidence="12" id="KW-0865">Zymogen</keyword>
<evidence type="ECO:0000259" key="16">
    <source>
        <dbReference type="Pfam" id="PF04151"/>
    </source>
</evidence>
<sequence length="761" mass="81563">MSFASSMIKRSSLLGGLVPVLALSAGLLSAPAYADPAEPAPAAAPVTAGESDHVQKGRTDLGERAPFPASTAELRRDYDDPNSAAAEPARPSAATGRSLAAASCTPGDFAGRSGSALVTFIKASTTSCINTLFNLTGTNANGAFREAQMVTVANALASNASAYPGDNSTATEQLVLYLRAGYYVQWYYPSDVGTYGASLKSAIQTALDRFFADADSSKVTDANGEILSETVTLIDSAQENARYIYVVKRLLTAYNASYDQYWWMVNAVNNVYTVLFRGHQVPAFVTAVQSDTSLLSTLRQFAADHVSLLGGDNAFLTSNAGRELGRFLQHTALQATARPLVKDLLGRSSITGTTAPLWVGVAEMTDSYDKSNCSYYGTCDLANRLSAAALPISYTCSASIKIRAQQMTSGELAWACNSLTGQDAYFHSVVRDAGPVANDRNTTIEVNVFDSSADYQTYAGAIFGIDTNNGGMYLEGDPSVAGNQPRFIAYEAEWLRPEFAIWNLNHEYTHYLDGRFDMFGDFGAGMTTPTVWWVEGFAEYISYSYRNMTYDAAITEAAKKTYTLSTLFDTTYDNSDSTRIYRWGYLAVRFMLQSHRADMDKVLGYYRAGQWSTARTYLTSTVGTRYNAEFSTWLGACGAGNCGGGGTTPTLPECTGSDTRALDKECARSNIAVGAGDQKYFYIYLPAGVSSLEITSTGGTGECDLYYNANSWATASSYTQKSAGAGTTEKITVTSPASGYRYISLVGGTGGCSGVSVGTKY</sequence>
<name>A0A9W6SM70_9ACTN</name>
<dbReference type="AlphaFoldDB" id="A0A9W6SM70"/>
<feature type="domain" description="Peptidase M9 collagenase N-terminal" evidence="17">
    <location>
        <begin position="104"/>
        <end position="285"/>
    </location>
</feature>
<evidence type="ECO:0000256" key="9">
    <source>
        <dbReference type="ARBA" id="ARBA00022801"/>
    </source>
</evidence>
<evidence type="ECO:0000256" key="10">
    <source>
        <dbReference type="ARBA" id="ARBA00022833"/>
    </source>
</evidence>
<dbReference type="EMBL" id="BSTX01000001">
    <property type="protein sequence ID" value="GLZ77141.1"/>
    <property type="molecule type" value="Genomic_DNA"/>
</dbReference>
<evidence type="ECO:0000256" key="8">
    <source>
        <dbReference type="ARBA" id="ARBA00022729"/>
    </source>
</evidence>
<keyword evidence="11" id="KW-0482">Metalloprotease</keyword>
<dbReference type="Pfam" id="PF01752">
    <property type="entry name" value="Peptidase_M9"/>
    <property type="match status" value="1"/>
</dbReference>
<evidence type="ECO:0000256" key="13">
    <source>
        <dbReference type="PIRSR" id="PIRSR602169-1"/>
    </source>
</evidence>